<feature type="domain" description="Callose synthase helical" evidence="1">
    <location>
        <begin position="1"/>
        <end position="47"/>
    </location>
</feature>
<feature type="non-terminal residue" evidence="2">
    <location>
        <position position="48"/>
    </location>
</feature>
<dbReference type="Pfam" id="PF25968">
    <property type="entry name" value="CALS1"/>
    <property type="match status" value="1"/>
</dbReference>
<name>A0A392RXA2_9FABA</name>
<evidence type="ECO:0000259" key="1">
    <source>
        <dbReference type="Pfam" id="PF25968"/>
    </source>
</evidence>
<evidence type="ECO:0000313" key="2">
    <source>
        <dbReference type="EMBL" id="MCI41261.1"/>
    </source>
</evidence>
<proteinExistence type="predicted"/>
<comment type="caution">
    <text evidence="2">The sequence shown here is derived from an EMBL/GenBank/DDBJ whole genome shotgun (WGS) entry which is preliminary data.</text>
</comment>
<sequence length="48" mass="5450">MKVLPALHVKVIELAELLIEGDKDNRHKVAKALLDMFELVTNDMMDDS</sequence>
<dbReference type="Proteomes" id="UP000265520">
    <property type="component" value="Unassembled WGS sequence"/>
</dbReference>
<dbReference type="InterPro" id="IPR058851">
    <property type="entry name" value="CALS1_helical"/>
</dbReference>
<dbReference type="EMBL" id="LXQA010289934">
    <property type="protein sequence ID" value="MCI41261.1"/>
    <property type="molecule type" value="Genomic_DNA"/>
</dbReference>
<organism evidence="2 3">
    <name type="scientific">Trifolium medium</name>
    <dbReference type="NCBI Taxonomy" id="97028"/>
    <lineage>
        <taxon>Eukaryota</taxon>
        <taxon>Viridiplantae</taxon>
        <taxon>Streptophyta</taxon>
        <taxon>Embryophyta</taxon>
        <taxon>Tracheophyta</taxon>
        <taxon>Spermatophyta</taxon>
        <taxon>Magnoliopsida</taxon>
        <taxon>eudicotyledons</taxon>
        <taxon>Gunneridae</taxon>
        <taxon>Pentapetalae</taxon>
        <taxon>rosids</taxon>
        <taxon>fabids</taxon>
        <taxon>Fabales</taxon>
        <taxon>Fabaceae</taxon>
        <taxon>Papilionoideae</taxon>
        <taxon>50 kb inversion clade</taxon>
        <taxon>NPAAA clade</taxon>
        <taxon>Hologalegina</taxon>
        <taxon>IRL clade</taxon>
        <taxon>Trifolieae</taxon>
        <taxon>Trifolium</taxon>
    </lineage>
</organism>
<evidence type="ECO:0000313" key="3">
    <source>
        <dbReference type="Proteomes" id="UP000265520"/>
    </source>
</evidence>
<keyword evidence="3" id="KW-1185">Reference proteome</keyword>
<dbReference type="AlphaFoldDB" id="A0A392RXA2"/>
<reference evidence="2 3" key="1">
    <citation type="journal article" date="2018" name="Front. Plant Sci.">
        <title>Red Clover (Trifolium pratense) and Zigzag Clover (T. medium) - A Picture of Genomic Similarities and Differences.</title>
        <authorList>
            <person name="Dluhosova J."/>
            <person name="Istvanek J."/>
            <person name="Nedelnik J."/>
            <person name="Repkova J."/>
        </authorList>
    </citation>
    <scope>NUCLEOTIDE SEQUENCE [LARGE SCALE GENOMIC DNA]</scope>
    <source>
        <strain evidence="3">cv. 10/8</strain>
        <tissue evidence="2">Leaf</tissue>
    </source>
</reference>
<accession>A0A392RXA2</accession>
<protein>
    <submittedName>
        <fullName evidence="2">Callose synthase 8-like</fullName>
    </submittedName>
</protein>